<feature type="domain" description="Guanylate cyclase" evidence="3">
    <location>
        <begin position="199"/>
        <end position="331"/>
    </location>
</feature>
<keyword evidence="5" id="KW-1185">Reference proteome</keyword>
<dbReference type="eggNOG" id="COG3437">
    <property type="taxonomic scope" value="Bacteria"/>
</dbReference>
<gene>
    <name evidence="4" type="ORF">SPV1_09588</name>
</gene>
<dbReference type="PROSITE" id="PS50125">
    <property type="entry name" value="GUANYLATE_CYCLASE_2"/>
    <property type="match status" value="1"/>
</dbReference>
<dbReference type="PANTHER" id="PTHR43081">
    <property type="entry name" value="ADENYLATE CYCLASE, TERMINAL-DIFFERENTIATION SPECIFIC-RELATED"/>
    <property type="match status" value="1"/>
</dbReference>
<dbReference type="InterPro" id="IPR029787">
    <property type="entry name" value="Nucleotide_cyclase"/>
</dbReference>
<evidence type="ECO:0000313" key="5">
    <source>
        <dbReference type="Proteomes" id="UP000005297"/>
    </source>
</evidence>
<evidence type="ECO:0000259" key="2">
    <source>
        <dbReference type="PROSITE" id="PS50110"/>
    </source>
</evidence>
<proteinExistence type="predicted"/>
<evidence type="ECO:0000259" key="3">
    <source>
        <dbReference type="PROSITE" id="PS50125"/>
    </source>
</evidence>
<dbReference type="GO" id="GO:0006171">
    <property type="term" value="P:cAMP biosynthetic process"/>
    <property type="evidence" value="ECO:0007669"/>
    <property type="project" value="TreeGrafter"/>
</dbReference>
<dbReference type="Gene3D" id="3.30.70.1230">
    <property type="entry name" value="Nucleotide cyclase"/>
    <property type="match status" value="1"/>
</dbReference>
<organism evidence="4 5">
    <name type="scientific">Mariprofundus ferrooxydans PV-1</name>
    <dbReference type="NCBI Taxonomy" id="314345"/>
    <lineage>
        <taxon>Bacteria</taxon>
        <taxon>Pseudomonadati</taxon>
        <taxon>Pseudomonadota</taxon>
        <taxon>Candidatius Mariprofundia</taxon>
        <taxon>Mariprofundales</taxon>
        <taxon>Mariprofundaceae</taxon>
        <taxon>Mariprofundus</taxon>
    </lineage>
</organism>
<dbReference type="InParanoid" id="Q0EZU7"/>
<accession>Q0EZU7</accession>
<dbReference type="SMART" id="SM00448">
    <property type="entry name" value="REC"/>
    <property type="match status" value="1"/>
</dbReference>
<dbReference type="Pfam" id="PF00211">
    <property type="entry name" value="Guanylate_cyc"/>
    <property type="match status" value="1"/>
</dbReference>
<dbReference type="HOGENOM" id="CLU_000445_110_0_0"/>
<reference evidence="4 5" key="1">
    <citation type="submission" date="2006-09" db="EMBL/GenBank/DDBJ databases">
        <authorList>
            <person name="Emerson D."/>
            <person name="Ferriera S."/>
            <person name="Johnson J."/>
            <person name="Kravitz S."/>
            <person name="Halpern A."/>
            <person name="Remington K."/>
            <person name="Beeson K."/>
            <person name="Tran B."/>
            <person name="Rogers Y.-H."/>
            <person name="Friedman R."/>
            <person name="Venter J.C."/>
        </authorList>
    </citation>
    <scope>NUCLEOTIDE SEQUENCE [LARGE SCALE GENOMIC DNA]</scope>
    <source>
        <strain evidence="4 5">PV-1</strain>
    </source>
</reference>
<dbReference type="SUPFAM" id="SSF55073">
    <property type="entry name" value="Nucleotide cyclase"/>
    <property type="match status" value="1"/>
</dbReference>
<protein>
    <submittedName>
        <fullName evidence="4">Adenylate/Guanylate Cyclase</fullName>
    </submittedName>
</protein>
<feature type="modified residue" description="4-aspartylphosphate" evidence="1">
    <location>
        <position position="83"/>
    </location>
</feature>
<dbReference type="PROSITE" id="PS50110">
    <property type="entry name" value="RESPONSE_REGULATORY"/>
    <property type="match status" value="1"/>
</dbReference>
<evidence type="ECO:0000313" key="4">
    <source>
        <dbReference type="EMBL" id="EAU54937.1"/>
    </source>
</evidence>
<comment type="caution">
    <text evidence="4">The sequence shown here is derived from an EMBL/GenBank/DDBJ whole genome shotgun (WGS) entry which is preliminary data.</text>
</comment>
<dbReference type="InterPro" id="IPR050697">
    <property type="entry name" value="Adenylyl/Guanylyl_Cyclase_3/4"/>
</dbReference>
<dbReference type="CDD" id="cd07302">
    <property type="entry name" value="CHD"/>
    <property type="match status" value="1"/>
</dbReference>
<dbReference type="InterPro" id="IPR011006">
    <property type="entry name" value="CheY-like_superfamily"/>
</dbReference>
<name>Q0EZU7_9PROT</name>
<evidence type="ECO:0000256" key="1">
    <source>
        <dbReference type="PROSITE-ProRule" id="PRU00169"/>
    </source>
</evidence>
<dbReference type="PANTHER" id="PTHR43081:SF1">
    <property type="entry name" value="ADENYLATE CYCLASE, TERMINAL-DIFFERENTIATION SPECIFIC"/>
    <property type="match status" value="1"/>
</dbReference>
<dbReference type="SMART" id="SM00044">
    <property type="entry name" value="CYCc"/>
    <property type="match status" value="1"/>
</dbReference>
<dbReference type="eggNOG" id="COG2114">
    <property type="taxonomic scope" value="Bacteria"/>
</dbReference>
<dbReference type="InterPro" id="IPR001054">
    <property type="entry name" value="A/G_cyclase"/>
</dbReference>
<dbReference type="EMBL" id="AATS01000005">
    <property type="protein sequence ID" value="EAU54937.1"/>
    <property type="molecule type" value="Genomic_DNA"/>
</dbReference>
<dbReference type="SUPFAM" id="SSF52172">
    <property type="entry name" value="CheY-like"/>
    <property type="match status" value="1"/>
</dbReference>
<sequence length="495" mass="54613">MITITILKTYLCNIRLIFTEDTVVPLTTGDQRETILVVDDAPVNLKVMQALLQSRYEVMLAGDGEEAMALALSSNRPDLILLDIMMPGENGYDVCRRLKANALTADIPVIFVTAKDTGDDELVGFDAGAADYVSRSVSPAIMHARIKNQLDLCRANRKLHLAYHFIRKTFGRYLSEEVVDNLVDTPDGLKLGGEKREVTVLMADLRGFTSLSERLPAESIVDMVNIYLGVMTEVIQRYMGTINEFIGDAILAFFGAPVQRDDDAMRAVRCAVEMQLAMRQVNLRYEEAGYPRVKMGIGINTGFAIVGNIGSSIRSKYGVVGMLVNITSRIESYTVGGQILISETTRNACREQLRIDDEIRVLPKGVSHEMTIFDVGGVYGDQPLLLAEKSSEPLVTIAPLPVLVSPLEGKFSRETFDGKILQLNSSAFEMQLDQDCSTLSSLKLILPNEAKLYVKVVRNSSVNPIIVHVSVTYMPEEAETFISNLMHASRCALTA</sequence>
<dbReference type="GO" id="GO:0000160">
    <property type="term" value="P:phosphorelay signal transduction system"/>
    <property type="evidence" value="ECO:0007669"/>
    <property type="project" value="InterPro"/>
</dbReference>
<feature type="domain" description="Response regulatory" evidence="2">
    <location>
        <begin position="34"/>
        <end position="150"/>
    </location>
</feature>
<dbReference type="Gene3D" id="3.40.50.2300">
    <property type="match status" value="1"/>
</dbReference>
<dbReference type="Proteomes" id="UP000005297">
    <property type="component" value="Unassembled WGS sequence"/>
</dbReference>
<dbReference type="InterPro" id="IPR001789">
    <property type="entry name" value="Sig_transdc_resp-reg_receiver"/>
</dbReference>
<dbReference type="STRING" id="314344.AL013_11100"/>
<keyword evidence="1" id="KW-0597">Phosphoprotein</keyword>
<dbReference type="AlphaFoldDB" id="Q0EZU7"/>
<dbReference type="Pfam" id="PF00072">
    <property type="entry name" value="Response_reg"/>
    <property type="match status" value="1"/>
</dbReference>
<dbReference type="GO" id="GO:0004016">
    <property type="term" value="F:adenylate cyclase activity"/>
    <property type="evidence" value="ECO:0007669"/>
    <property type="project" value="UniProtKB-ARBA"/>
</dbReference>